<name>A0ABR2ZB28_9AGAR</name>
<dbReference type="EMBL" id="JBBXMP010000352">
    <property type="protein sequence ID" value="KAL0058194.1"/>
    <property type="molecule type" value="Genomic_DNA"/>
</dbReference>
<feature type="region of interest" description="Disordered" evidence="1">
    <location>
        <begin position="1"/>
        <end position="42"/>
    </location>
</feature>
<accession>A0ABR2ZB28</accession>
<proteinExistence type="predicted"/>
<evidence type="ECO:0000256" key="1">
    <source>
        <dbReference type="SAM" id="MobiDB-lite"/>
    </source>
</evidence>
<reference evidence="2 3" key="1">
    <citation type="submission" date="2024-05" db="EMBL/GenBank/DDBJ databases">
        <title>A draft genome resource for the thread blight pathogen Marasmius tenuissimus strain MS-2.</title>
        <authorList>
            <person name="Yulfo-Soto G.E."/>
            <person name="Baruah I.K."/>
            <person name="Amoako-Attah I."/>
            <person name="Bukari Y."/>
            <person name="Meinhardt L.W."/>
            <person name="Bailey B.A."/>
            <person name="Cohen S.P."/>
        </authorList>
    </citation>
    <scope>NUCLEOTIDE SEQUENCE [LARGE SCALE GENOMIC DNA]</scope>
    <source>
        <strain evidence="2 3">MS-2</strain>
    </source>
</reference>
<feature type="compositionally biased region" description="Basic residues" evidence="1">
    <location>
        <begin position="1"/>
        <end position="12"/>
    </location>
</feature>
<evidence type="ECO:0000313" key="2">
    <source>
        <dbReference type="EMBL" id="KAL0058194.1"/>
    </source>
</evidence>
<gene>
    <name evidence="2" type="ORF">AAF712_015144</name>
</gene>
<keyword evidence="3" id="KW-1185">Reference proteome</keyword>
<protein>
    <submittedName>
        <fullName evidence="2">Uncharacterized protein</fullName>
    </submittedName>
</protein>
<comment type="caution">
    <text evidence="2">The sequence shown here is derived from an EMBL/GenBank/DDBJ whole genome shotgun (WGS) entry which is preliminary data.</text>
</comment>
<organism evidence="2 3">
    <name type="scientific">Marasmius tenuissimus</name>
    <dbReference type="NCBI Taxonomy" id="585030"/>
    <lineage>
        <taxon>Eukaryota</taxon>
        <taxon>Fungi</taxon>
        <taxon>Dikarya</taxon>
        <taxon>Basidiomycota</taxon>
        <taxon>Agaricomycotina</taxon>
        <taxon>Agaricomycetes</taxon>
        <taxon>Agaricomycetidae</taxon>
        <taxon>Agaricales</taxon>
        <taxon>Marasmiineae</taxon>
        <taxon>Marasmiaceae</taxon>
        <taxon>Marasmius</taxon>
    </lineage>
</organism>
<sequence>MRVRTKARKKCSERRDKNPKVDRQGHELEDPVPTPALSTADAEKELEDRLEELKQHYQQHIQHNHREYLEKLSREAIEWKHSTRGPFMTRNLSPSPVLNLKKDIELMLEEDHGIEDEYLYCIGNWQGRVWEDKRANFTCFRDVASKLREVLDNMEELLHLDGYTADIDDLKDMYRYQY</sequence>
<dbReference type="Proteomes" id="UP001437256">
    <property type="component" value="Unassembled WGS sequence"/>
</dbReference>
<feature type="compositionally biased region" description="Basic and acidic residues" evidence="1">
    <location>
        <begin position="13"/>
        <end position="29"/>
    </location>
</feature>
<evidence type="ECO:0000313" key="3">
    <source>
        <dbReference type="Proteomes" id="UP001437256"/>
    </source>
</evidence>